<proteinExistence type="predicted"/>
<feature type="compositionally biased region" description="Basic residues" evidence="1">
    <location>
        <begin position="435"/>
        <end position="446"/>
    </location>
</feature>
<feature type="transmembrane region" description="Helical" evidence="2">
    <location>
        <begin position="349"/>
        <end position="371"/>
    </location>
</feature>
<feature type="region of interest" description="Disordered" evidence="1">
    <location>
        <begin position="428"/>
        <end position="449"/>
    </location>
</feature>
<organism evidence="5 6">
    <name type="scientific">Sarocladium strictum</name>
    <name type="common">Black bundle disease fungus</name>
    <name type="synonym">Acremonium strictum</name>
    <dbReference type="NCBI Taxonomy" id="5046"/>
    <lineage>
        <taxon>Eukaryota</taxon>
        <taxon>Fungi</taxon>
        <taxon>Dikarya</taxon>
        <taxon>Ascomycota</taxon>
        <taxon>Pezizomycotina</taxon>
        <taxon>Sordariomycetes</taxon>
        <taxon>Hypocreomycetidae</taxon>
        <taxon>Hypocreales</taxon>
        <taxon>Sarocladiaceae</taxon>
        <taxon>Sarocladium</taxon>
    </lineage>
</organism>
<dbReference type="InterPro" id="IPR024382">
    <property type="entry name" value="Vps3844_C"/>
</dbReference>
<evidence type="ECO:0000256" key="2">
    <source>
        <dbReference type="SAM" id="Phobius"/>
    </source>
</evidence>
<protein>
    <recommendedName>
        <fullName evidence="4">Vacuolar sorting protein Vps3844 C-terminal domain-containing protein</fullName>
    </recommendedName>
</protein>
<evidence type="ECO:0000313" key="6">
    <source>
        <dbReference type="Proteomes" id="UP001175261"/>
    </source>
</evidence>
<dbReference type="InterPro" id="IPR053065">
    <property type="entry name" value="Archenteron_Induction-Rel"/>
</dbReference>
<dbReference type="EMBL" id="JAPDFR010000001">
    <property type="protein sequence ID" value="KAK0391937.1"/>
    <property type="molecule type" value="Genomic_DNA"/>
</dbReference>
<evidence type="ECO:0000313" key="5">
    <source>
        <dbReference type="EMBL" id="KAK0391937.1"/>
    </source>
</evidence>
<dbReference type="AlphaFoldDB" id="A0AA39LCA0"/>
<sequence length="907" mass="99714">MKLTQGLTAALAGLASAATTQQSAQVYLLSSSSAPSSQSPASLPASLARLVFLQRLSPFGKGPSVLDGTADAKLDDVVDAMNRFGKAPPPMHPDGAELSPQQLVLILEDMTPTQMAELGKQVKGAYKGMKPAFEIPNPPPTRAHDDLIDIDFYNAGLTSHTKCEIDLIIDPKNEKCWDDDGKSNAARYNLDKDAKIMDKSGAALKTIGELTKNGAIEVLVVALPAVESSSVKSWRPDELRRRQAEEVMSIIDSEDDPAETSKAQEHDFFISTKARKNIPACFSSEDSCITTTGNCSGHGLCQNRYAKPDGSEGKDVCYTCHCLSTVSDSGSLTHWAGGACTKKDVSTPFWLFFGFTILLLGILTLSIGLLFNVGEETLPGVIGAGVSRPSKQPSKSTQIFKGVSLYSTATAKAKCIRSNPGHARLYKDCSNQVHRPPKKRGSRRSRTTQLETRLNELVNCLKASGDWEKASTDLDADASYGTGSSDAGAHTAACTSPSVSISESFRSSASSGYAEEALPPPDTDENLLHTFRKEYTNIHPFVIIHEETKEAGLNDTRPFLMSAIRMVTSYRSLKSMRIQLHRIMVHLSDHMLIRSERSLDLLLGLIALVTTILMMARSPPIRPRTNEERRAFAGVWFLSSATSIGFARVEALRYTYYLRDCIKHLEESAEYPSDSRLVLMVRIQHLTERIARLSAKDKSLDEVTRVPATPMSAYVSAFQLELVSLEQNIPAHLQQDYPAAVDTELIESISESLNANAPRRWFDHWLTVPIEQYHLHTTSLGSQIVYERVMLSRWAQLATPRTMYANNTPIPADTGRRETHILSEQRQAAENATSADDASEGGILTTAWPEKSTSPCFLSSVYARFEQANEALQTMSVEEGKVEHNIRSMSAFKMRITQAKLEKWAEI</sequence>
<feature type="signal peptide" evidence="3">
    <location>
        <begin position="1"/>
        <end position="17"/>
    </location>
</feature>
<comment type="caution">
    <text evidence="5">The sequence shown here is derived from an EMBL/GenBank/DDBJ whole genome shotgun (WGS) entry which is preliminary data.</text>
</comment>
<accession>A0AA39LCA0</accession>
<dbReference type="PANTHER" id="PTHR36853">
    <property type="entry name" value="EXPRESSED PROTEIN"/>
    <property type="match status" value="1"/>
</dbReference>
<dbReference type="Proteomes" id="UP001175261">
    <property type="component" value="Unassembled WGS sequence"/>
</dbReference>
<evidence type="ECO:0000256" key="3">
    <source>
        <dbReference type="SAM" id="SignalP"/>
    </source>
</evidence>
<dbReference type="GO" id="GO:0005783">
    <property type="term" value="C:endoplasmic reticulum"/>
    <property type="evidence" value="ECO:0007669"/>
    <property type="project" value="TreeGrafter"/>
</dbReference>
<dbReference type="Pfam" id="PF12955">
    <property type="entry name" value="Vps3844_C"/>
    <property type="match status" value="1"/>
</dbReference>
<keyword evidence="6" id="KW-1185">Reference proteome</keyword>
<name>A0AA39LCA0_SARSR</name>
<evidence type="ECO:0000256" key="1">
    <source>
        <dbReference type="SAM" id="MobiDB-lite"/>
    </source>
</evidence>
<dbReference type="PANTHER" id="PTHR36853:SF1">
    <property type="entry name" value="DUF3844 DOMAIN-CONTAINING PROTEIN"/>
    <property type="match status" value="1"/>
</dbReference>
<keyword evidence="2" id="KW-1133">Transmembrane helix</keyword>
<keyword evidence="3" id="KW-0732">Signal</keyword>
<gene>
    <name evidence="5" type="ORF">NLU13_1435</name>
</gene>
<evidence type="ECO:0000259" key="4">
    <source>
        <dbReference type="Pfam" id="PF12955"/>
    </source>
</evidence>
<feature type="chain" id="PRO_5041325567" description="Vacuolar sorting protein Vps3844 C-terminal domain-containing protein" evidence="3">
    <location>
        <begin position="18"/>
        <end position="907"/>
    </location>
</feature>
<feature type="domain" description="Vacuolar sorting protein Vps3844 C-terminal" evidence="4">
    <location>
        <begin position="281"/>
        <end position="384"/>
    </location>
</feature>
<keyword evidence="2" id="KW-0472">Membrane</keyword>
<keyword evidence="2" id="KW-0812">Transmembrane</keyword>
<reference evidence="5" key="1">
    <citation type="submission" date="2022-10" db="EMBL/GenBank/DDBJ databases">
        <title>Determination and structural analysis of whole genome sequence of Sarocladium strictum F4-1.</title>
        <authorList>
            <person name="Hu L."/>
            <person name="Jiang Y."/>
        </authorList>
    </citation>
    <scope>NUCLEOTIDE SEQUENCE</scope>
    <source>
        <strain evidence="5">F4-1</strain>
    </source>
</reference>